<dbReference type="RefSeq" id="WP_345459967.1">
    <property type="nucleotide sequence ID" value="NZ_BAABRP010000001.1"/>
</dbReference>
<keyword evidence="4" id="KW-1185">Reference proteome</keyword>
<dbReference type="PANTHER" id="PTHR36558">
    <property type="entry name" value="GLR1098 PROTEIN"/>
    <property type="match status" value="1"/>
</dbReference>
<evidence type="ECO:0000256" key="1">
    <source>
        <dbReference type="SAM" id="MobiDB-lite"/>
    </source>
</evidence>
<evidence type="ECO:0000259" key="2">
    <source>
        <dbReference type="Pfam" id="PF05685"/>
    </source>
</evidence>
<dbReference type="PANTHER" id="PTHR36558:SF1">
    <property type="entry name" value="RESTRICTION ENDONUCLEASE DOMAIN-CONTAINING PROTEIN-RELATED"/>
    <property type="match status" value="1"/>
</dbReference>
<evidence type="ECO:0000313" key="4">
    <source>
        <dbReference type="Proteomes" id="UP001401887"/>
    </source>
</evidence>
<dbReference type="Pfam" id="PF05685">
    <property type="entry name" value="Uma2"/>
    <property type="match status" value="1"/>
</dbReference>
<dbReference type="InterPro" id="IPR012296">
    <property type="entry name" value="Nuclease_put_TT1808"/>
</dbReference>
<dbReference type="Proteomes" id="UP001401887">
    <property type="component" value="Unassembled WGS sequence"/>
</dbReference>
<feature type="compositionally biased region" description="Polar residues" evidence="1">
    <location>
        <begin position="8"/>
        <end position="21"/>
    </location>
</feature>
<accession>A0ABP9W3T1</accession>
<organism evidence="3 4">
    <name type="scientific">Deinococcus carri</name>
    <dbReference type="NCBI Taxonomy" id="1211323"/>
    <lineage>
        <taxon>Bacteria</taxon>
        <taxon>Thermotogati</taxon>
        <taxon>Deinococcota</taxon>
        <taxon>Deinococci</taxon>
        <taxon>Deinococcales</taxon>
        <taxon>Deinococcaceae</taxon>
        <taxon>Deinococcus</taxon>
    </lineage>
</organism>
<feature type="region of interest" description="Disordered" evidence="1">
    <location>
        <begin position="1"/>
        <end position="25"/>
    </location>
</feature>
<dbReference type="EMBL" id="BAABRP010000001">
    <property type="protein sequence ID" value="GAA5511641.1"/>
    <property type="molecule type" value="Genomic_DNA"/>
</dbReference>
<dbReference type="Gene3D" id="3.90.1570.10">
    <property type="entry name" value="tt1808, chain A"/>
    <property type="match status" value="1"/>
</dbReference>
<comment type="caution">
    <text evidence="3">The sequence shown here is derived from an EMBL/GenBank/DDBJ whole genome shotgun (WGS) entry which is preliminary data.</text>
</comment>
<sequence length="93" mass="10240">MPVRSVDSCESTQFGISPSTGDTDRNDKLWAYTSLPSLQTYLLVDATRRFVRIVQRTADGWEEVELAGEGTISIPCLNTLLTLDEVYAGVLDA</sequence>
<reference evidence="3 4" key="1">
    <citation type="submission" date="2024-02" db="EMBL/GenBank/DDBJ databases">
        <title>Deinococcus carri NBRC 110142.</title>
        <authorList>
            <person name="Ichikawa N."/>
            <person name="Katano-Makiyama Y."/>
            <person name="Hidaka K."/>
        </authorList>
    </citation>
    <scope>NUCLEOTIDE SEQUENCE [LARGE SCALE GENOMIC DNA]</scope>
    <source>
        <strain evidence="3 4">NBRC 110142</strain>
    </source>
</reference>
<dbReference type="InterPro" id="IPR008538">
    <property type="entry name" value="Uma2"/>
</dbReference>
<gene>
    <name evidence="3" type="ORF">Dcar01_00353</name>
</gene>
<feature type="domain" description="Putative restriction endonuclease" evidence="2">
    <location>
        <begin position="17"/>
        <end position="77"/>
    </location>
</feature>
<protein>
    <recommendedName>
        <fullName evidence="2">Putative restriction endonuclease domain-containing protein</fullName>
    </recommendedName>
</protein>
<proteinExistence type="predicted"/>
<name>A0ABP9W3T1_9DEIO</name>
<evidence type="ECO:0000313" key="3">
    <source>
        <dbReference type="EMBL" id="GAA5511641.1"/>
    </source>
</evidence>